<evidence type="ECO:0000256" key="1">
    <source>
        <dbReference type="ARBA" id="ARBA00023054"/>
    </source>
</evidence>
<gene>
    <name evidence="5" type="primary">rmuC</name>
</gene>
<dbReference type="Pfam" id="PF02646">
    <property type="entry name" value="RmuC"/>
    <property type="match status" value="1"/>
</dbReference>
<keyword evidence="1 3" id="KW-0175">Coiled coil</keyword>
<organism evidence="5">
    <name type="scientific">uncultured marine group II/III euryarchaeote AD1000_01_H07</name>
    <dbReference type="NCBI Taxonomy" id="1457699"/>
    <lineage>
        <taxon>Archaea</taxon>
        <taxon>Methanobacteriati</taxon>
        <taxon>Methanobacteriota</taxon>
        <taxon>environmental samples</taxon>
    </lineage>
</organism>
<protein>
    <recommendedName>
        <fullName evidence="6">DNA recombination protein (FLOT)</fullName>
    </recommendedName>
</protein>
<dbReference type="PANTHER" id="PTHR30563:SF0">
    <property type="entry name" value="DNA RECOMBINATION PROTEIN RMUC"/>
    <property type="match status" value="1"/>
</dbReference>
<evidence type="ECO:0000256" key="4">
    <source>
        <dbReference type="SAM" id="MobiDB-lite"/>
    </source>
</evidence>
<proteinExistence type="predicted"/>
<dbReference type="PANTHER" id="PTHR30563">
    <property type="entry name" value="DNA RECOMBINATION PROTEIN RMUC"/>
    <property type="match status" value="1"/>
</dbReference>
<feature type="coiled-coil region" evidence="3">
    <location>
        <begin position="145"/>
        <end position="179"/>
    </location>
</feature>
<reference evidence="5" key="1">
    <citation type="journal article" date="2014" name="Genome Biol. Evol.">
        <title>Pangenome evidence for extensive interdomain horizontal transfer affecting lineage core and shell genes in uncultured planktonic thaumarchaeota and euryarchaeota.</title>
        <authorList>
            <person name="Deschamps P."/>
            <person name="Zivanovic Y."/>
            <person name="Moreira D."/>
            <person name="Rodriguez-Valera F."/>
            <person name="Lopez-Garcia P."/>
        </authorList>
    </citation>
    <scope>NUCLEOTIDE SEQUENCE</scope>
</reference>
<dbReference type="InterPro" id="IPR003798">
    <property type="entry name" value="DNA_recombination_RmuC"/>
</dbReference>
<feature type="compositionally biased region" description="Polar residues" evidence="4">
    <location>
        <begin position="30"/>
        <end position="42"/>
    </location>
</feature>
<evidence type="ECO:0000313" key="5">
    <source>
        <dbReference type="EMBL" id="AIE90289.1"/>
    </source>
</evidence>
<keyword evidence="2" id="KW-0233">DNA recombination</keyword>
<evidence type="ECO:0000256" key="3">
    <source>
        <dbReference type="SAM" id="Coils"/>
    </source>
</evidence>
<name>A0A075FG70_9EURY</name>
<dbReference type="AlphaFoldDB" id="A0A075FG70"/>
<evidence type="ECO:0008006" key="6">
    <source>
        <dbReference type="Google" id="ProtNLM"/>
    </source>
</evidence>
<dbReference type="GO" id="GO:0006310">
    <property type="term" value="P:DNA recombination"/>
    <property type="evidence" value="ECO:0007669"/>
    <property type="project" value="UniProtKB-KW"/>
</dbReference>
<accession>A0A075FG70</accession>
<dbReference type="EMBL" id="KF900304">
    <property type="protein sequence ID" value="AIE90289.1"/>
    <property type="molecule type" value="Genomic_DNA"/>
</dbReference>
<feature type="region of interest" description="Disordered" evidence="4">
    <location>
        <begin position="1"/>
        <end position="45"/>
    </location>
</feature>
<sequence length="514" mass="56837">MALPAPIARAPNPRTPLPAPRSATVHPSERSPNAAMSVSQRAARSPSVAYCSSSTDLEECGSSPDSSIASLRTLMAPGVEAPKKNVPNFRNVESHPIEFKYSGVQFTGMAELSEPILITIAVLITAGVVWKIMSEQAARMVEEARSQSEVKVATSEARLEALTDEKETMQREMQNAFELAAVEAFRTAVRNADEEKEGSFSEAIGVLSESMVGYMEAIQKAKEEDIERAATLGERVDNVGELGITLAEETRELSLALRGDSQAQGAWGEVVVENLLQSMGFIEGRDYVKQLSETGEDRKRKRTDFILNLPDNRQVVIDSKVSLSAYTESVNANEEEDKISAMKKHCNSIRKHAGDLASKNYEHMESIHTLDFVLMLVPLESAYIDAMRADPGLYEDLVGNRRVKVVSGSTIMLSLLLIQELWKRENQSRNQMELLQKAGSIHDKVTLFLESFTEIGFELGQARAAYDRARDRLTDGRGNVIRQTEQMAELGAKVKKDLREKSGVRKLAEEAEEE</sequence>
<evidence type="ECO:0000256" key="2">
    <source>
        <dbReference type="ARBA" id="ARBA00023172"/>
    </source>
</evidence>